<name>A0A8H3TQN7_9TREE</name>
<feature type="domain" description="Carboxylesterase type B" evidence="2">
    <location>
        <begin position="32"/>
        <end position="550"/>
    </location>
</feature>
<reference evidence="3" key="1">
    <citation type="submission" date="2020-07" db="EMBL/GenBank/DDBJ databases">
        <title>Draft Genome Sequence of a Deep-Sea Yeast, Naganishia (Cryptococcus) liquefaciens strain N6.</title>
        <authorList>
            <person name="Han Y.W."/>
            <person name="Kajitani R."/>
            <person name="Morimoto H."/>
            <person name="Parhat M."/>
            <person name="Tsubouchi H."/>
            <person name="Bakenova O."/>
            <person name="Ogata M."/>
            <person name="Argunhan B."/>
            <person name="Aoki R."/>
            <person name="Kajiwara S."/>
            <person name="Itoh T."/>
            <person name="Iwasaki H."/>
        </authorList>
    </citation>
    <scope>NUCLEOTIDE SEQUENCE</scope>
    <source>
        <strain evidence="3">N6</strain>
    </source>
</reference>
<dbReference type="SUPFAM" id="SSF53474">
    <property type="entry name" value="alpha/beta-Hydrolases"/>
    <property type="match status" value="1"/>
</dbReference>
<accession>A0A8H3TQN7</accession>
<sequence length="585" mass="64462">MWRFVWLSLHLLAIVKGKPITRSSDPTPSADPVLSLPYANYRGYHNTTSNLYIFKSIRYAADTSGRNRWREAQPPSKEFDAGIQDATQWPKQCPQATNGGVVSKDQYSPLQEIDDEDCLYLSAWIPDAIAIGEKDKHDSRNMGHDGKEQNQLLPVLVWIHGGGWDHNSAREFDQTPLINSTGNAFIGITIQYRLGVFGFLSHPDMAQSNGLNAGITDARAALRWVQEYVHLLGGDKDRVTIWGQSAGGGTVGHLIAAEAAKEGLGKKERLFSSAVLSSPYFVPMGSCSDSFWRDQFHDFSSKANCTGDLECVRQQSTDVLKVLNHELYVSFNYSGRPSLFEPCVEGPGGYLQYNTVEQFVNGKVAGNAVIVGSNYADGSTFVSTTLRVPDNVTNVAEEADDRLAAILKKDWPLTDDQVSAALSLYPLEAFTDNYERGGVIFTDAVFACASNWLADAFSQNGYRYLYAVADAIHARDNAYEFPFFYNTLSPYSPTFYQSYIGSVTSFILSGPKKASPNSLQSASIIQKEGTWPAFSDKGEYKVLNLTRDAATGTNVTSGYVGSGSVRVGTDERCEFWKQVRMSGGW</sequence>
<dbReference type="Pfam" id="PF00135">
    <property type="entry name" value="COesterase"/>
    <property type="match status" value="1"/>
</dbReference>
<dbReference type="OrthoDB" id="408631at2759"/>
<dbReference type="InterPro" id="IPR029058">
    <property type="entry name" value="AB_hydrolase_fold"/>
</dbReference>
<dbReference type="InterPro" id="IPR002018">
    <property type="entry name" value="CarbesteraseB"/>
</dbReference>
<evidence type="ECO:0000256" key="1">
    <source>
        <dbReference type="SAM" id="SignalP"/>
    </source>
</evidence>
<evidence type="ECO:0000259" key="2">
    <source>
        <dbReference type="Pfam" id="PF00135"/>
    </source>
</evidence>
<dbReference type="PANTHER" id="PTHR11559">
    <property type="entry name" value="CARBOXYLESTERASE"/>
    <property type="match status" value="1"/>
</dbReference>
<dbReference type="EMBL" id="BLZA01000009">
    <property type="protein sequence ID" value="GHJ84544.1"/>
    <property type="molecule type" value="Genomic_DNA"/>
</dbReference>
<evidence type="ECO:0000313" key="3">
    <source>
        <dbReference type="EMBL" id="GHJ84544.1"/>
    </source>
</evidence>
<keyword evidence="4" id="KW-1185">Reference proteome</keyword>
<organism evidence="3 4">
    <name type="scientific">Naganishia liquefaciens</name>
    <dbReference type="NCBI Taxonomy" id="104408"/>
    <lineage>
        <taxon>Eukaryota</taxon>
        <taxon>Fungi</taxon>
        <taxon>Dikarya</taxon>
        <taxon>Basidiomycota</taxon>
        <taxon>Agaricomycotina</taxon>
        <taxon>Tremellomycetes</taxon>
        <taxon>Filobasidiales</taxon>
        <taxon>Filobasidiaceae</taxon>
        <taxon>Naganishia</taxon>
    </lineage>
</organism>
<keyword evidence="1" id="KW-0732">Signal</keyword>
<dbReference type="Gene3D" id="3.40.50.1820">
    <property type="entry name" value="alpha/beta hydrolase"/>
    <property type="match status" value="1"/>
</dbReference>
<comment type="caution">
    <text evidence="3">The sequence shown here is derived from an EMBL/GenBank/DDBJ whole genome shotgun (WGS) entry which is preliminary data.</text>
</comment>
<dbReference type="Proteomes" id="UP000620104">
    <property type="component" value="Unassembled WGS sequence"/>
</dbReference>
<feature type="signal peptide" evidence="1">
    <location>
        <begin position="1"/>
        <end position="17"/>
    </location>
</feature>
<evidence type="ECO:0000313" key="4">
    <source>
        <dbReference type="Proteomes" id="UP000620104"/>
    </source>
</evidence>
<dbReference type="InterPro" id="IPR050309">
    <property type="entry name" value="Type-B_Carboxylest/Lipase"/>
</dbReference>
<dbReference type="AlphaFoldDB" id="A0A8H3TQN7"/>
<gene>
    <name evidence="3" type="ORF">NliqN6_0946</name>
</gene>
<proteinExistence type="predicted"/>
<protein>
    <recommendedName>
        <fullName evidence="2">Carboxylesterase type B domain-containing protein</fullName>
    </recommendedName>
</protein>
<feature type="chain" id="PRO_5034369168" description="Carboxylesterase type B domain-containing protein" evidence="1">
    <location>
        <begin position="18"/>
        <end position="585"/>
    </location>
</feature>